<protein>
    <recommendedName>
        <fullName evidence="6">DUF3447 domain-containing protein</fullName>
    </recommendedName>
</protein>
<dbReference type="PROSITE" id="PS50088">
    <property type="entry name" value="ANK_REPEAT"/>
    <property type="match status" value="2"/>
</dbReference>
<evidence type="ECO:0000256" key="1">
    <source>
        <dbReference type="ARBA" id="ARBA00022737"/>
    </source>
</evidence>
<dbReference type="InterPro" id="IPR036770">
    <property type="entry name" value="Ankyrin_rpt-contain_sf"/>
</dbReference>
<feature type="repeat" description="ANK" evidence="3">
    <location>
        <begin position="414"/>
        <end position="447"/>
    </location>
</feature>
<accession>A0ABR2KJ38</accession>
<comment type="caution">
    <text evidence="4">The sequence shown here is derived from an EMBL/GenBank/DDBJ whole genome shotgun (WGS) entry which is preliminary data.</text>
</comment>
<evidence type="ECO:0000256" key="2">
    <source>
        <dbReference type="ARBA" id="ARBA00023043"/>
    </source>
</evidence>
<keyword evidence="2 3" id="KW-0040">ANK repeat</keyword>
<sequence>MSTEFEAALNRISEELANYEDIQLALLKYLDENDDGQNLSNLTSELRKLNIGENQQDLDDFLRLLSHLASYHHRTENFFPKIVNLLSEFKEEIANYYSNEEIFSIFQHVEPIIILLRENGMLQFDSEVSFIINSKDNANDIFKYYNPEDKTNVEENQKAGENHEDICKQIRLDKVTEFIENVSKNNIPLNSKINPSPFETNAFLKKQKDTTLLQYAAFCGSLAVFNNIIQQNQELLDSSIWEYSICGRNYEIIQILKEKGVAPPNDDFVECLNLSVLCHYDELTINIQDELIVPPQENQEEQNNAPEPKHLLDPLLRSAIHSHNFIKVSQLIKDAPEKALNELFQISCKYGFHKIIEAIINLPDIEINKCEKTSALQKACNSGDICTVAILLKSPELKINLQSMNRVDVKIDFDGLTGLQRAIRYGHNKVVKLLLSQQGIDVNQKSRWMGNYPLNICSIYGNIEATKLLLSKPEINPNNQCHDEYRIKNDLTLSAGRETPLHHACEYNHPEIVKLLLAHDGIDANLMNWEGKKPIDTTDSQEIKALFSKA</sequence>
<dbReference type="Proteomes" id="UP001470230">
    <property type="component" value="Unassembled WGS sequence"/>
</dbReference>
<dbReference type="Pfam" id="PF12796">
    <property type="entry name" value="Ank_2"/>
    <property type="match status" value="1"/>
</dbReference>
<reference evidence="4 5" key="1">
    <citation type="submission" date="2024-04" db="EMBL/GenBank/DDBJ databases">
        <title>Tritrichomonas musculus Genome.</title>
        <authorList>
            <person name="Alves-Ferreira E."/>
            <person name="Grigg M."/>
            <person name="Lorenzi H."/>
            <person name="Galac M."/>
        </authorList>
    </citation>
    <scope>NUCLEOTIDE SEQUENCE [LARGE SCALE GENOMIC DNA]</scope>
    <source>
        <strain evidence="4 5">EAF2021</strain>
    </source>
</reference>
<feature type="repeat" description="ANK" evidence="3">
    <location>
        <begin position="496"/>
        <end position="517"/>
    </location>
</feature>
<name>A0ABR2KJ38_9EUKA</name>
<keyword evidence="5" id="KW-1185">Reference proteome</keyword>
<keyword evidence="1" id="KW-0677">Repeat</keyword>
<dbReference type="Gene3D" id="1.25.40.20">
    <property type="entry name" value="Ankyrin repeat-containing domain"/>
    <property type="match status" value="1"/>
</dbReference>
<dbReference type="PROSITE" id="PS50297">
    <property type="entry name" value="ANK_REP_REGION"/>
    <property type="match status" value="1"/>
</dbReference>
<gene>
    <name evidence="4" type="ORF">M9Y10_028351</name>
</gene>
<evidence type="ECO:0000313" key="4">
    <source>
        <dbReference type="EMBL" id="KAK8891145.1"/>
    </source>
</evidence>
<dbReference type="EMBL" id="JAPFFF010000004">
    <property type="protein sequence ID" value="KAK8891145.1"/>
    <property type="molecule type" value="Genomic_DNA"/>
</dbReference>
<dbReference type="SMART" id="SM00248">
    <property type="entry name" value="ANK"/>
    <property type="match status" value="6"/>
</dbReference>
<evidence type="ECO:0008006" key="6">
    <source>
        <dbReference type="Google" id="ProtNLM"/>
    </source>
</evidence>
<dbReference type="Pfam" id="PF13606">
    <property type="entry name" value="Ank_3"/>
    <property type="match status" value="1"/>
</dbReference>
<dbReference type="SUPFAM" id="SSF48403">
    <property type="entry name" value="Ankyrin repeat"/>
    <property type="match status" value="1"/>
</dbReference>
<proteinExistence type="predicted"/>
<dbReference type="InterPro" id="IPR002110">
    <property type="entry name" value="Ankyrin_rpt"/>
</dbReference>
<dbReference type="PANTHER" id="PTHR24198:SF165">
    <property type="entry name" value="ANKYRIN REPEAT-CONTAINING PROTEIN-RELATED"/>
    <property type="match status" value="1"/>
</dbReference>
<evidence type="ECO:0000313" key="5">
    <source>
        <dbReference type="Proteomes" id="UP001470230"/>
    </source>
</evidence>
<evidence type="ECO:0000256" key="3">
    <source>
        <dbReference type="PROSITE-ProRule" id="PRU00023"/>
    </source>
</evidence>
<organism evidence="4 5">
    <name type="scientific">Tritrichomonas musculus</name>
    <dbReference type="NCBI Taxonomy" id="1915356"/>
    <lineage>
        <taxon>Eukaryota</taxon>
        <taxon>Metamonada</taxon>
        <taxon>Parabasalia</taxon>
        <taxon>Tritrichomonadida</taxon>
        <taxon>Tritrichomonadidae</taxon>
        <taxon>Tritrichomonas</taxon>
    </lineage>
</organism>
<dbReference type="PANTHER" id="PTHR24198">
    <property type="entry name" value="ANKYRIN REPEAT AND PROTEIN KINASE DOMAIN-CONTAINING PROTEIN"/>
    <property type="match status" value="1"/>
</dbReference>